<dbReference type="SUPFAM" id="SSF53383">
    <property type="entry name" value="PLP-dependent transferases"/>
    <property type="match status" value="1"/>
</dbReference>
<organism evidence="4 5">
    <name type="scientific">Alloacidobacterium dinghuense</name>
    <dbReference type="NCBI Taxonomy" id="2763107"/>
    <lineage>
        <taxon>Bacteria</taxon>
        <taxon>Pseudomonadati</taxon>
        <taxon>Acidobacteriota</taxon>
        <taxon>Terriglobia</taxon>
        <taxon>Terriglobales</taxon>
        <taxon>Acidobacteriaceae</taxon>
        <taxon>Alloacidobacterium</taxon>
    </lineage>
</organism>
<keyword evidence="2 3" id="KW-0663">Pyridoxal phosphate</keyword>
<dbReference type="GO" id="GO:0004125">
    <property type="term" value="F:L-seryl-tRNA(Sec) selenium transferase activity"/>
    <property type="evidence" value="ECO:0007669"/>
    <property type="project" value="TreeGrafter"/>
</dbReference>
<dbReference type="EMBL" id="CP060394">
    <property type="protein sequence ID" value="QNI30580.1"/>
    <property type="molecule type" value="Genomic_DNA"/>
</dbReference>
<keyword evidence="4" id="KW-0808">Transferase</keyword>
<comment type="similarity">
    <text evidence="3">Belongs to the trans-sulfuration enzymes family.</text>
</comment>
<accession>A0A7G8BDG0</accession>
<dbReference type="PROSITE" id="PS51318">
    <property type="entry name" value="TAT"/>
    <property type="match status" value="1"/>
</dbReference>
<dbReference type="PANTHER" id="PTHR32328:SF0">
    <property type="entry name" value="L-SERYL-TRNA(SEC) SELENIUM TRANSFERASE"/>
    <property type="match status" value="1"/>
</dbReference>
<dbReference type="AlphaFoldDB" id="A0A7G8BDG0"/>
<dbReference type="Proteomes" id="UP000515312">
    <property type="component" value="Chromosome"/>
</dbReference>
<gene>
    <name evidence="4" type="ORF">H7849_15700</name>
</gene>
<protein>
    <submittedName>
        <fullName evidence="4">PLP-dependent transferase</fullName>
    </submittedName>
</protein>
<dbReference type="GO" id="GO:0019346">
    <property type="term" value="P:transsulfuration"/>
    <property type="evidence" value="ECO:0007669"/>
    <property type="project" value="InterPro"/>
</dbReference>
<comment type="cofactor">
    <cofactor evidence="1 3">
        <name>pyridoxal 5'-phosphate</name>
        <dbReference type="ChEBI" id="CHEBI:597326"/>
    </cofactor>
</comment>
<dbReference type="KEGG" id="adin:H7849_15700"/>
<evidence type="ECO:0000256" key="2">
    <source>
        <dbReference type="ARBA" id="ARBA00022898"/>
    </source>
</evidence>
<dbReference type="InterPro" id="IPR015421">
    <property type="entry name" value="PyrdxlP-dep_Trfase_major"/>
</dbReference>
<dbReference type="InterPro" id="IPR000277">
    <property type="entry name" value="Cys/Met-Metab_PyrdxlP-dep_enz"/>
</dbReference>
<reference evidence="4 5" key="1">
    <citation type="submission" date="2020-08" db="EMBL/GenBank/DDBJ databases">
        <title>Edaphobacter telluris sp. nov. and Acidobacterium dinghuensis sp. nov., two acidobacteria isolated from forest soil.</title>
        <authorList>
            <person name="Fu J."/>
            <person name="Qiu L."/>
        </authorList>
    </citation>
    <scope>NUCLEOTIDE SEQUENCE [LARGE SCALE GENOMIC DNA]</scope>
    <source>
        <strain evidence="4">4Y35</strain>
    </source>
</reference>
<dbReference type="PANTHER" id="PTHR32328">
    <property type="entry name" value="L-SERYL-TRNA(SEC) SELENIUM TRANSFERASE"/>
    <property type="match status" value="1"/>
</dbReference>
<name>A0A7G8BDG0_9BACT</name>
<evidence type="ECO:0000313" key="4">
    <source>
        <dbReference type="EMBL" id="QNI30580.1"/>
    </source>
</evidence>
<dbReference type="GO" id="GO:0030170">
    <property type="term" value="F:pyridoxal phosphate binding"/>
    <property type="evidence" value="ECO:0007669"/>
    <property type="project" value="InterPro"/>
</dbReference>
<keyword evidence="5" id="KW-1185">Reference proteome</keyword>
<proteinExistence type="inferred from homology"/>
<dbReference type="InterPro" id="IPR015424">
    <property type="entry name" value="PyrdxlP-dep_Trfase"/>
</dbReference>
<evidence type="ECO:0000256" key="3">
    <source>
        <dbReference type="RuleBase" id="RU362118"/>
    </source>
</evidence>
<dbReference type="Gene3D" id="3.40.640.10">
    <property type="entry name" value="Type I PLP-dependent aspartate aminotransferase-like (Major domain)"/>
    <property type="match status" value="1"/>
</dbReference>
<evidence type="ECO:0000256" key="1">
    <source>
        <dbReference type="ARBA" id="ARBA00001933"/>
    </source>
</evidence>
<dbReference type="Pfam" id="PF01053">
    <property type="entry name" value="Cys_Met_Meta_PP"/>
    <property type="match status" value="1"/>
</dbReference>
<sequence length="537" mass="58430">MSLFRNARPSRREVLKQSGMLTAVSAATAVSPLVANAATIAKPQRSIHTAVEGIDGDNLFTRIGVRPLINARGTYTIITGSRSLPQVKQAMLEASNYYVHLDELMPAVGSEVAKLMGADAAIITTGCEAAIAVATVACIAGADPERTQAMPYSKKRDQVIIPRHSRNPYDFGVRMCGVEIVEVDSEEELRSKLCERTAMVYILSSPAAEKGPLSIPNICSIAKEKNVPVFVDAAAEEPLVPNIHIGHGATLVGYSGGKCMRGPQAAGVLLGQKDIVRAAWFNAAPHHNWGRALKVGKEECMGMLAAVREWYKRDHAAEQREWLSWLQHIEGRVKGLPSVTTEYIQPEDLSNRAPQLRINWDANQLKITGTELVERLDKGTPRILVDSGTGRRPDKMQSSLTIMPYMMAAGEEKIVADAIYEGLTHPGHYENPVIPQGAPVQIAGNWAVEIKYIRGIGEQKFTLQQDGDRVTGTQQGEIYKADLKGLVQADHIELTSDMEVPGNSIFWTFRGVVSGSNASGTVHMGEYGDATWTAVRS</sequence>
<dbReference type="InterPro" id="IPR006311">
    <property type="entry name" value="TAT_signal"/>
</dbReference>
<evidence type="ECO:0000313" key="5">
    <source>
        <dbReference type="Proteomes" id="UP000515312"/>
    </source>
</evidence>